<proteinExistence type="predicted"/>
<evidence type="ECO:0000313" key="1">
    <source>
        <dbReference type="EMBL" id="PUX20139.1"/>
    </source>
</evidence>
<organism evidence="1">
    <name type="scientific">Cronobacter turicensis</name>
    <dbReference type="NCBI Taxonomy" id="413502"/>
    <lineage>
        <taxon>Bacteria</taxon>
        <taxon>Pseudomonadati</taxon>
        <taxon>Pseudomonadota</taxon>
        <taxon>Gammaproteobacteria</taxon>
        <taxon>Enterobacterales</taxon>
        <taxon>Enterobacteriaceae</taxon>
        <taxon>Cronobacter</taxon>
    </lineage>
</organism>
<dbReference type="EMBL" id="MSAG01000026">
    <property type="protein sequence ID" value="PUX20139.1"/>
    <property type="molecule type" value="Genomic_DNA"/>
</dbReference>
<dbReference type="AlphaFoldDB" id="A0A2T7B2U1"/>
<dbReference type="OrthoDB" id="3078732at2"/>
<accession>A0A2T7B2U1</accession>
<dbReference type="InterPro" id="IPR036390">
    <property type="entry name" value="WH_DNA-bd_sf"/>
</dbReference>
<protein>
    <submittedName>
        <fullName evidence="1">MarR family transcriptional regulator</fullName>
    </submittedName>
</protein>
<name>A0A2T7B2U1_9ENTR</name>
<dbReference type="SUPFAM" id="SSF46785">
    <property type="entry name" value="Winged helix' DNA-binding domain"/>
    <property type="match status" value="1"/>
</dbReference>
<dbReference type="RefSeq" id="WP_075199005.1">
    <property type="nucleotide sequence ID" value="NZ_CP187985.1"/>
</dbReference>
<gene>
    <name evidence="1" type="ORF">BS411_15160</name>
</gene>
<sequence length="88" mass="9992">MTTTTEFNVLKVMASKDRDWNWMNLDRELTMRNVPGFSQVVEIVNSLASDGLVNIEDSGNPSMPYYRVSQKGLDLLKEVNEKDLADLP</sequence>
<reference evidence="1" key="1">
    <citation type="submission" date="2016-12" db="EMBL/GenBank/DDBJ databases">
        <title>Analysis of the Molecular Diversity Among Cronobacter Species Isolated from Filth Flies Using a Pan Genomic DNA Microarray.</title>
        <authorList>
            <person name="Pava-Ripoll M."/>
            <person name="Tall B."/>
            <person name="Farber J."/>
            <person name="Fanning S."/>
            <person name="Lehner A."/>
            <person name="Stephan R."/>
            <person name="Pagotto F."/>
            <person name="Iverson C."/>
            <person name="Ziobro G."/>
            <person name="Miller A."/>
            <person name="Pearson R."/>
            <person name="Yan Q."/>
            <person name="Kim M."/>
            <person name="Jeong S."/>
            <person name="Park J."/>
            <person name="Jun S."/>
            <person name="Choi H."/>
            <person name="Chung T."/>
            <person name="Yoo Y."/>
            <person name="Park E."/>
            <person name="Hwang S."/>
            <person name="Lee B."/>
            <person name="Sathyamoorthy V."/>
            <person name="Carter L."/>
            <person name="Mammel M."/>
            <person name="Jackson S."/>
            <person name="Kothary M."/>
            <person name="Patel I."/>
            <person name="Grim C."/>
            <person name="Gopinath G."/>
            <person name="Gangiredla J."/>
            <person name="Chase H."/>
        </authorList>
    </citation>
    <scope>NUCLEOTIDE SEQUENCE [LARGE SCALE GENOMIC DNA]</scope>
    <source>
        <strain evidence="1">MOD1-Sh41s</strain>
    </source>
</reference>
<comment type="caution">
    <text evidence="1">The sequence shown here is derived from an EMBL/GenBank/DDBJ whole genome shotgun (WGS) entry which is preliminary data.</text>
</comment>